<dbReference type="PROSITE" id="PS00028">
    <property type="entry name" value="ZINC_FINGER_C2H2_1"/>
    <property type="match status" value="2"/>
</dbReference>
<feature type="domain" description="C2H2-type" evidence="2">
    <location>
        <begin position="269"/>
        <end position="290"/>
    </location>
</feature>
<dbReference type="InterPro" id="IPR013087">
    <property type="entry name" value="Znf_C2H2_type"/>
</dbReference>
<feature type="domain" description="C2H2-type" evidence="2">
    <location>
        <begin position="202"/>
        <end position="223"/>
    </location>
</feature>
<protein>
    <recommendedName>
        <fullName evidence="2">C2H2-type domain-containing protein</fullName>
    </recommendedName>
</protein>
<feature type="compositionally biased region" description="Basic residues" evidence="1">
    <location>
        <begin position="665"/>
        <end position="675"/>
    </location>
</feature>
<feature type="region of interest" description="Disordered" evidence="1">
    <location>
        <begin position="665"/>
        <end position="706"/>
    </location>
</feature>
<dbReference type="AlphaFoldDB" id="A0A6V7JPN3"/>
<dbReference type="EMBL" id="CADCXW020000018">
    <property type="protein sequence ID" value="CAD1554147.1"/>
    <property type="molecule type" value="Genomic_DNA"/>
</dbReference>
<dbReference type="Gene3D" id="3.30.160.60">
    <property type="entry name" value="Classic Zinc Finger"/>
    <property type="match status" value="1"/>
</dbReference>
<feature type="compositionally biased region" description="Basic and acidic residues" evidence="1">
    <location>
        <begin position="9"/>
        <end position="23"/>
    </location>
</feature>
<evidence type="ECO:0000256" key="1">
    <source>
        <dbReference type="SAM" id="MobiDB-lite"/>
    </source>
</evidence>
<organism evidence="3">
    <name type="scientific">Bracon brevicornis</name>
    <dbReference type="NCBI Taxonomy" id="1563983"/>
    <lineage>
        <taxon>Eukaryota</taxon>
        <taxon>Metazoa</taxon>
        <taxon>Ecdysozoa</taxon>
        <taxon>Arthropoda</taxon>
        <taxon>Hexapoda</taxon>
        <taxon>Insecta</taxon>
        <taxon>Pterygota</taxon>
        <taxon>Neoptera</taxon>
        <taxon>Endopterygota</taxon>
        <taxon>Hymenoptera</taxon>
        <taxon>Apocrita</taxon>
        <taxon>Ichneumonoidea</taxon>
        <taxon>Braconidae</taxon>
        <taxon>Braconinae</taxon>
        <taxon>Bracon</taxon>
    </lineage>
</organism>
<name>A0A6V7JPN3_9HYME</name>
<evidence type="ECO:0000313" key="3">
    <source>
        <dbReference type="EMBL" id="CAD1554147.1"/>
    </source>
</evidence>
<feature type="region of interest" description="Disordered" evidence="1">
    <location>
        <begin position="1"/>
        <end position="63"/>
    </location>
</feature>
<feature type="compositionally biased region" description="Low complexity" evidence="1">
    <location>
        <begin position="41"/>
        <end position="50"/>
    </location>
</feature>
<feature type="compositionally biased region" description="Low complexity" evidence="1">
    <location>
        <begin position="676"/>
        <end position="687"/>
    </location>
</feature>
<dbReference type="SMART" id="SM00355">
    <property type="entry name" value="ZnF_C2H2"/>
    <property type="match status" value="5"/>
</dbReference>
<evidence type="ECO:0000259" key="2">
    <source>
        <dbReference type="PROSITE" id="PS00028"/>
    </source>
</evidence>
<feature type="region of interest" description="Disordered" evidence="1">
    <location>
        <begin position="388"/>
        <end position="420"/>
    </location>
</feature>
<accession>A0A6V7JPN3</accession>
<sequence length="727" mass="81984">MTVLNGVIKDAESSDESGNKNDDVCYSGPNKETTIVDDVKSSSGTSNTSTINRVSSEPSGVEPAVPSVTIAQQLMNDSCDNKHKEEVNEEVKKQESTIVDDVLDNASLATSNDILKSMGLIESNTSNIESSMCEDASDTIETICRELLTDLVNEICQTIDETSSLQCSLPLDKIAPALENCYDDQQPVVVSNSSKSMVRHLCLYCDRKFLSISLRQRHTERVHQLGGGRRSDRNIRKTNCQHCSEKSADNLEGLFQHMISAHADKYHGCLQCSTRYSSKDELQVHINESHPEKTTAIDESREEEVQRSQIRIFKSMKLNLLPRSKKDVKETFQDFDSSFYSNVSYNVRDNLLHHLDGKLHHNNAQCYQQTYHDSTQCPIDISLTAATPVYNKDPSNDESENSSEYAQKPGKIGSPHHPRRVSFEKYNFPKKYDGKEWSTCAIGNLNKFDISTQLILRRKQQMIKDKSSAESMRHEDQVLTDVIVDAEKTQQQHTSDCQPECNEATTSSGTQFSPAFGEFIRLRKSSGCSRETTAKNEEVVYAELTGEWSRPRVYICGACSSKHETLKDVEDHKVNSHPNVWCSHLEFSGDQTELDKHLVLPGKGLATVKAKNAVLMDKVCTKCSKMCNTIAELHKHMLECGGDQAWLLGLFGNNGKKKCKWRPFGSRRRRQRGMKRNIQNSQNSQNQVNKTPKEKQPSGPRVRPSDRKFLDLFVEQNKMKLHLVLGQ</sequence>
<reference evidence="3" key="1">
    <citation type="submission" date="2020-07" db="EMBL/GenBank/DDBJ databases">
        <authorList>
            <person name="Ferguson B K."/>
        </authorList>
    </citation>
    <scope>NUCLEOTIDE SEQUENCE</scope>
    <source>
        <strain evidence="3">L06</strain>
    </source>
</reference>
<gene>
    <name evidence="3" type="ORF">BBRV_LOCUS58713</name>
</gene>
<proteinExistence type="predicted"/>